<proteinExistence type="predicted"/>
<organism evidence="2 3">
    <name type="scientific">Zingiber officinale</name>
    <name type="common">Ginger</name>
    <name type="synonym">Amomum zingiber</name>
    <dbReference type="NCBI Taxonomy" id="94328"/>
    <lineage>
        <taxon>Eukaryota</taxon>
        <taxon>Viridiplantae</taxon>
        <taxon>Streptophyta</taxon>
        <taxon>Embryophyta</taxon>
        <taxon>Tracheophyta</taxon>
        <taxon>Spermatophyta</taxon>
        <taxon>Magnoliopsida</taxon>
        <taxon>Liliopsida</taxon>
        <taxon>Zingiberales</taxon>
        <taxon>Zingiberaceae</taxon>
        <taxon>Zingiber</taxon>
    </lineage>
</organism>
<evidence type="ECO:0000256" key="1">
    <source>
        <dbReference type="SAM" id="MobiDB-lite"/>
    </source>
</evidence>
<dbReference type="Proteomes" id="UP000734854">
    <property type="component" value="Unassembled WGS sequence"/>
</dbReference>
<name>A0A8J5FBK1_ZINOF</name>
<reference evidence="2 3" key="1">
    <citation type="submission" date="2020-08" db="EMBL/GenBank/DDBJ databases">
        <title>Plant Genome Project.</title>
        <authorList>
            <person name="Zhang R.-G."/>
        </authorList>
    </citation>
    <scope>NUCLEOTIDE SEQUENCE [LARGE SCALE GENOMIC DNA]</scope>
    <source>
        <tissue evidence="2">Rhizome</tissue>
    </source>
</reference>
<dbReference type="AlphaFoldDB" id="A0A8J5FBK1"/>
<dbReference type="EMBL" id="JACMSC010000016">
    <property type="protein sequence ID" value="KAG6483673.1"/>
    <property type="molecule type" value="Genomic_DNA"/>
</dbReference>
<gene>
    <name evidence="2" type="ORF">ZIOFF_060325</name>
</gene>
<keyword evidence="3" id="KW-1185">Reference proteome</keyword>
<feature type="compositionally biased region" description="Gly residues" evidence="1">
    <location>
        <begin position="1"/>
        <end position="10"/>
    </location>
</feature>
<accession>A0A8J5FBK1</accession>
<evidence type="ECO:0000313" key="3">
    <source>
        <dbReference type="Proteomes" id="UP000734854"/>
    </source>
</evidence>
<protein>
    <submittedName>
        <fullName evidence="2">Uncharacterized protein</fullName>
    </submittedName>
</protein>
<comment type="caution">
    <text evidence="2">The sequence shown here is derived from an EMBL/GenBank/DDBJ whole genome shotgun (WGS) entry which is preliminary data.</text>
</comment>
<sequence>MSTAVGGGGLWRRRREPSARQHASPAARVAVAKRGAKEELHPSPVCGVGGQAKQGSRLVAAAQTQKEKGAVLSNLRNVSHGDIRANTKCKLLHWFVDELVVVEGRIASIVPNTKVHHVILGGSCWKVWVDKVLV</sequence>
<feature type="region of interest" description="Disordered" evidence="1">
    <location>
        <begin position="1"/>
        <end position="46"/>
    </location>
</feature>
<evidence type="ECO:0000313" key="2">
    <source>
        <dbReference type="EMBL" id="KAG6483673.1"/>
    </source>
</evidence>